<feature type="domain" description="Alpha-1,4-glucan:maltose-1-phosphate maltosyltransferase C-terminal" evidence="3">
    <location>
        <begin position="588"/>
        <end position="677"/>
    </location>
</feature>
<feature type="region of interest" description="Disordered" evidence="1">
    <location>
        <begin position="1"/>
        <end position="41"/>
    </location>
</feature>
<feature type="compositionally biased region" description="Low complexity" evidence="1">
    <location>
        <begin position="10"/>
        <end position="19"/>
    </location>
</feature>
<dbReference type="PANTHER" id="PTHR47786:SF2">
    <property type="entry name" value="GLYCOSYL HYDROLASE FAMILY 13 CATALYTIC DOMAIN-CONTAINING PROTEIN"/>
    <property type="match status" value="1"/>
</dbReference>
<evidence type="ECO:0000313" key="5">
    <source>
        <dbReference type="Proteomes" id="UP000229907"/>
    </source>
</evidence>
<feature type="domain" description="Alpha-1,4-glucan:maltose-1-phosphate maltosyltransferase" evidence="2">
    <location>
        <begin position="50"/>
        <end position="253"/>
    </location>
</feature>
<dbReference type="Pfam" id="PF21702">
    <property type="entry name" value="GLGE_C"/>
    <property type="match status" value="1"/>
</dbReference>
<dbReference type="InterPro" id="IPR017853">
    <property type="entry name" value="GH"/>
</dbReference>
<dbReference type="Proteomes" id="UP000229907">
    <property type="component" value="Chromosome"/>
</dbReference>
<name>A0A2D3D415_9BIFI</name>
<sequence length="679" mass="74352">MRGMREAQHTQETATSTTARTRKPRAKKQPQFTGDAPALPIAAKEPGQFGRVAITNVTPASEDGAFMPRVELGEPFTVTARVFMEGTGHVGATGVLKGQRGRIMARKPMTLTNTDLESYAVTLQAGEHTDVAPWDESFAETAKQLGNWKFAVEGWADTFADWLQRADEEPASDAIAKEGSEILGRWAGTRDAALDAQQRRMLRDTAKEMLDETVDAADRIAIAHADEILALHRTNPLRDGLTASADRPLRVERPKSSFGAWYQFFPRSEGAVRHEDGTITPGDLHTAMSGLERAKDEGFGIVYLPQILPTDDAGAVTDHESVDPALGSVDDLRAFVGRAHELGLEVALDFTLAFAADHAWKAAHPQWFRADGTIDYDNDFAGIEKAAVAALGVWIDLGVTAFRVGAPEATPVRFWQDVIAEVVKAHPQVLFLAEDSDRPSMTRALACAGFTQSYGTFAWRNTKEEVDAFLTATNSDTAFWQHNAFWPTTPDSLSNYLRDNGIAGYAVRAVLAAMGSPTWGVYNGYELVENTQRDGAEQPAVSELDTIRVRDWDKSDDYGIAKLVASLNAIRNAHPATRSYHNLTVLPSANPSILAFARQTPAEYTGTGKPDTLIVVVNLDGYHEQQSNVHVDLNALGLPTDGTYRVKDQLTGREFDWSWDNFVALAPWADVAHILSVEY</sequence>
<dbReference type="Gene3D" id="2.60.40.1180">
    <property type="entry name" value="Golgi alpha-mannosidase II"/>
    <property type="match status" value="1"/>
</dbReference>
<accession>A0A2D3D415</accession>
<dbReference type="Gene3D" id="3.20.20.80">
    <property type="entry name" value="Glycosidases"/>
    <property type="match status" value="1"/>
</dbReference>
<dbReference type="Gene3D" id="2.60.40.10">
    <property type="entry name" value="Immunoglobulins"/>
    <property type="match status" value="1"/>
</dbReference>
<protein>
    <submittedName>
        <fullName evidence="4">Alpha-1,4-glucan--maltose-1-phosphate maltosyltransferase</fullName>
    </submittedName>
</protein>
<proteinExistence type="predicted"/>
<dbReference type="InterPro" id="IPR049171">
    <property type="entry name" value="GLGE_C"/>
</dbReference>
<gene>
    <name evidence="4" type="ORF">BcFMB_01485</name>
</gene>
<organism evidence="4 5">
    <name type="scientific">Bifidobacterium choerinum</name>
    <dbReference type="NCBI Taxonomy" id="35760"/>
    <lineage>
        <taxon>Bacteria</taxon>
        <taxon>Bacillati</taxon>
        <taxon>Actinomycetota</taxon>
        <taxon>Actinomycetes</taxon>
        <taxon>Bifidobacteriales</taxon>
        <taxon>Bifidobacteriaceae</taxon>
        <taxon>Bifidobacterium</taxon>
    </lineage>
</organism>
<dbReference type="PANTHER" id="PTHR47786">
    <property type="entry name" value="ALPHA-1,4-GLUCAN:MALTOSE-1-PHOSPHATE MALTOSYLTRANSFERASE"/>
    <property type="match status" value="1"/>
</dbReference>
<dbReference type="Gene3D" id="1.20.58.80">
    <property type="entry name" value="Phosphotransferase system, lactose/cellobiose-type IIA subunit"/>
    <property type="match status" value="1"/>
</dbReference>
<dbReference type="EMBL" id="CP018044">
    <property type="protein sequence ID" value="ATU19828.1"/>
    <property type="molecule type" value="Genomic_DNA"/>
</dbReference>
<dbReference type="GO" id="GO:0004553">
    <property type="term" value="F:hydrolase activity, hydrolyzing O-glycosyl compounds"/>
    <property type="evidence" value="ECO:0007669"/>
    <property type="project" value="InterPro"/>
</dbReference>
<reference evidence="4 5" key="1">
    <citation type="submission" date="2016-11" db="EMBL/GenBank/DDBJ databases">
        <title>complete genome sequence of Bifidobacterium choerinum strain FMB-1.</title>
        <authorList>
            <person name="Park C.-S."/>
            <person name="Jung D.-H."/>
            <person name="Choi D.-S."/>
        </authorList>
    </citation>
    <scope>NUCLEOTIDE SEQUENCE [LARGE SCALE GENOMIC DNA]</scope>
    <source>
        <strain evidence="4 5">FMB-1</strain>
    </source>
</reference>
<keyword evidence="4" id="KW-0808">Transferase</keyword>
<dbReference type="Pfam" id="PF11896">
    <property type="entry name" value="GlgE_dom_N_S"/>
    <property type="match status" value="1"/>
</dbReference>
<dbReference type="InterPro" id="IPR021828">
    <property type="entry name" value="GlgE_dom_N/S"/>
</dbReference>
<dbReference type="GO" id="GO:0005975">
    <property type="term" value="P:carbohydrate metabolic process"/>
    <property type="evidence" value="ECO:0007669"/>
    <property type="project" value="UniProtKB-ARBA"/>
</dbReference>
<dbReference type="InterPro" id="IPR013780">
    <property type="entry name" value="Glyco_hydro_b"/>
</dbReference>
<evidence type="ECO:0000259" key="2">
    <source>
        <dbReference type="Pfam" id="PF11896"/>
    </source>
</evidence>
<dbReference type="AlphaFoldDB" id="A0A2D3D415"/>
<evidence type="ECO:0000313" key="4">
    <source>
        <dbReference type="EMBL" id="ATU19828.1"/>
    </source>
</evidence>
<evidence type="ECO:0000259" key="3">
    <source>
        <dbReference type="Pfam" id="PF21702"/>
    </source>
</evidence>
<dbReference type="GO" id="GO:0016740">
    <property type="term" value="F:transferase activity"/>
    <property type="evidence" value="ECO:0007669"/>
    <property type="project" value="UniProtKB-KW"/>
</dbReference>
<dbReference type="InterPro" id="IPR013783">
    <property type="entry name" value="Ig-like_fold"/>
</dbReference>
<dbReference type="KEGG" id="bcho:BcFMB_01485"/>
<dbReference type="SUPFAM" id="SSF51445">
    <property type="entry name" value="(Trans)glycosidases"/>
    <property type="match status" value="1"/>
</dbReference>
<evidence type="ECO:0000256" key="1">
    <source>
        <dbReference type="SAM" id="MobiDB-lite"/>
    </source>
</evidence>